<feature type="transmembrane region" description="Helical" evidence="1">
    <location>
        <begin position="9"/>
        <end position="27"/>
    </location>
</feature>
<proteinExistence type="predicted"/>
<organism evidence="2 3">
    <name type="scientific">candidate division WS6 bacterium GW2011_GWC1_33_20</name>
    <dbReference type="NCBI Taxonomy" id="1619089"/>
    <lineage>
        <taxon>Bacteria</taxon>
        <taxon>Candidatus Dojkabacteria</taxon>
    </lineage>
</organism>
<dbReference type="Proteomes" id="UP000034302">
    <property type="component" value="Unassembled WGS sequence"/>
</dbReference>
<sequence length="317" mass="36684">MKISVNKKVLLVVIIFLLLVFLILILLPKNKYPKEPLVMRNLGNSTKEVDISSLLLQEQDIKILFVEPKVHISLVEEMINTMGLDLDRRDIKENSLIKWSGGGNEFTYDAITDSVSFNLTKEVNLLPGIEGFSQIFNQYLGIDYEFILEREEINTDEEHTYFASRVNDELPIQYGQYFGYSDKLSFDKEERLISGELLLAEITEYDMYIPTIKKSDLTKYINIESYPKEHYVDTSVLADTLDLYYLDDAWEEIENSITNCKASQSELILLYKNSEQGYLLPVFKILSNCDVEYKSDMYSVPTTFYVNAVDTDYIANE</sequence>
<accession>A0A0F9ZKB7</accession>
<keyword evidence="1" id="KW-0472">Membrane</keyword>
<evidence type="ECO:0000313" key="2">
    <source>
        <dbReference type="EMBL" id="KKP44574.1"/>
    </source>
</evidence>
<gene>
    <name evidence="2" type="ORF">UR34_C0002G0077</name>
</gene>
<keyword evidence="1" id="KW-1133">Transmembrane helix</keyword>
<comment type="caution">
    <text evidence="2">The sequence shown here is derived from an EMBL/GenBank/DDBJ whole genome shotgun (WGS) entry which is preliminary data.</text>
</comment>
<dbReference type="AlphaFoldDB" id="A0A0F9ZKB7"/>
<dbReference type="EMBL" id="LBOV01000002">
    <property type="protein sequence ID" value="KKP44574.1"/>
    <property type="molecule type" value="Genomic_DNA"/>
</dbReference>
<evidence type="ECO:0000313" key="3">
    <source>
        <dbReference type="Proteomes" id="UP000034302"/>
    </source>
</evidence>
<keyword evidence="1" id="KW-0812">Transmembrane</keyword>
<reference evidence="2 3" key="1">
    <citation type="journal article" date="2015" name="Nature">
        <title>rRNA introns, odd ribosomes, and small enigmatic genomes across a large radiation of phyla.</title>
        <authorList>
            <person name="Brown C.T."/>
            <person name="Hug L.A."/>
            <person name="Thomas B.C."/>
            <person name="Sharon I."/>
            <person name="Castelle C.J."/>
            <person name="Singh A."/>
            <person name="Wilkins M.J."/>
            <person name="Williams K.H."/>
            <person name="Banfield J.F."/>
        </authorList>
    </citation>
    <scope>NUCLEOTIDE SEQUENCE [LARGE SCALE GENOMIC DNA]</scope>
</reference>
<evidence type="ECO:0000256" key="1">
    <source>
        <dbReference type="SAM" id="Phobius"/>
    </source>
</evidence>
<protein>
    <submittedName>
        <fullName evidence="2">Uncharacterized protein</fullName>
    </submittedName>
</protein>
<name>A0A0F9ZKB7_9BACT</name>